<feature type="transmembrane region" description="Helical" evidence="1">
    <location>
        <begin position="23"/>
        <end position="41"/>
    </location>
</feature>
<organism evidence="2 3">
    <name type="scientific">Anaeromyces robustus</name>
    <dbReference type="NCBI Taxonomy" id="1754192"/>
    <lineage>
        <taxon>Eukaryota</taxon>
        <taxon>Fungi</taxon>
        <taxon>Fungi incertae sedis</taxon>
        <taxon>Chytridiomycota</taxon>
        <taxon>Chytridiomycota incertae sedis</taxon>
        <taxon>Neocallimastigomycetes</taxon>
        <taxon>Neocallimastigales</taxon>
        <taxon>Neocallimastigaceae</taxon>
        <taxon>Anaeromyces</taxon>
    </lineage>
</organism>
<comment type="caution">
    <text evidence="2">The sequence shown here is derived from an EMBL/GenBank/DDBJ whole genome shotgun (WGS) entry which is preliminary data.</text>
</comment>
<reference evidence="2 3" key="2">
    <citation type="submission" date="2016-08" db="EMBL/GenBank/DDBJ databases">
        <title>Pervasive Adenine N6-methylation of Active Genes in Fungi.</title>
        <authorList>
            <consortium name="DOE Joint Genome Institute"/>
            <person name="Mondo S.J."/>
            <person name="Dannebaum R.O."/>
            <person name="Kuo R.C."/>
            <person name="Labutti K."/>
            <person name="Haridas S."/>
            <person name="Kuo A."/>
            <person name="Salamov A."/>
            <person name="Ahrendt S.R."/>
            <person name="Lipzen A."/>
            <person name="Sullivan W."/>
            <person name="Andreopoulos W.B."/>
            <person name="Clum A."/>
            <person name="Lindquist E."/>
            <person name="Daum C."/>
            <person name="Ramamoorthy G.K."/>
            <person name="Gryganskyi A."/>
            <person name="Culley D."/>
            <person name="Magnuson J.K."/>
            <person name="James T.Y."/>
            <person name="O'Malley M.A."/>
            <person name="Stajich J.E."/>
            <person name="Spatafora J.W."/>
            <person name="Visel A."/>
            <person name="Grigoriev I.V."/>
        </authorList>
    </citation>
    <scope>NUCLEOTIDE SEQUENCE [LARGE SCALE GENOMIC DNA]</scope>
    <source>
        <strain evidence="2 3">S4</strain>
    </source>
</reference>
<keyword evidence="1" id="KW-0812">Transmembrane</keyword>
<keyword evidence="1" id="KW-1133">Transmembrane helix</keyword>
<dbReference type="Proteomes" id="UP000193944">
    <property type="component" value="Unassembled WGS sequence"/>
</dbReference>
<sequence length="432" mass="50291">MDSPTTVSKNVISVLADLVNHSYFYSPFIVWLLVSYVYYSIGIRTGNKSWRYLNQICSFDVVAKLFYAIVKVSNDTNFEYKEVFMYSKYIERVFFSFSEWGLVYLNFIIIRSYIKSLKSKIWTILINLLFIFILCSQLYSSYYDLEYEKNGNLDRTYKRKAENIYNSSYIPIGIIETYLIILIIYKSIRKDKDKSKDGLTGFIKGSLSRMLIVSTILLFNSIKVFIKSDVELGYPVLIKKTVDRFKSGIGILYLMDLLLVHMNSDSNIIRKYEVKLLKYRMKEESEEKEDSEIYGFDPNDPYGLNKTSMDFIKPSSPISKFYNIPTSDNSSNDNTFRNSPSMDYNNNNGNIFKASSPTSDYNYNGSNFNTISEHNRNPSSSSSFMLKQTNQTINYTTTSYNKKEMDSLTSYNYKILTHGHNIRSNSLRNNKN</sequence>
<name>A0A1Y1X343_9FUNG</name>
<dbReference type="AlphaFoldDB" id="A0A1Y1X343"/>
<protein>
    <submittedName>
        <fullName evidence="2">Uncharacterized protein</fullName>
    </submittedName>
</protein>
<gene>
    <name evidence="2" type="ORF">BCR32DRAFT_294051</name>
</gene>
<keyword evidence="1" id="KW-0472">Membrane</keyword>
<feature type="transmembrane region" description="Helical" evidence="1">
    <location>
        <begin position="163"/>
        <end position="185"/>
    </location>
</feature>
<dbReference type="EMBL" id="MCFG01000156">
    <property type="protein sequence ID" value="ORX80085.1"/>
    <property type="molecule type" value="Genomic_DNA"/>
</dbReference>
<feature type="transmembrane region" description="Helical" evidence="1">
    <location>
        <begin position="121"/>
        <end position="143"/>
    </location>
</feature>
<feature type="transmembrane region" description="Helical" evidence="1">
    <location>
        <begin position="93"/>
        <end position="114"/>
    </location>
</feature>
<evidence type="ECO:0000256" key="1">
    <source>
        <dbReference type="SAM" id="Phobius"/>
    </source>
</evidence>
<evidence type="ECO:0000313" key="3">
    <source>
        <dbReference type="Proteomes" id="UP000193944"/>
    </source>
</evidence>
<keyword evidence="3" id="KW-1185">Reference proteome</keyword>
<accession>A0A1Y1X343</accession>
<proteinExistence type="predicted"/>
<reference evidence="2 3" key="1">
    <citation type="submission" date="2016-08" db="EMBL/GenBank/DDBJ databases">
        <title>A Parts List for Fungal Cellulosomes Revealed by Comparative Genomics.</title>
        <authorList>
            <consortium name="DOE Joint Genome Institute"/>
            <person name="Haitjema C.H."/>
            <person name="Gilmore S.P."/>
            <person name="Henske J.K."/>
            <person name="Solomon K.V."/>
            <person name="De Groot R."/>
            <person name="Kuo A."/>
            <person name="Mondo S.J."/>
            <person name="Salamov A.A."/>
            <person name="Labutti K."/>
            <person name="Zhao Z."/>
            <person name="Chiniquy J."/>
            <person name="Barry K."/>
            <person name="Brewer H.M."/>
            <person name="Purvine S.O."/>
            <person name="Wright A.T."/>
            <person name="Boxma B."/>
            <person name="Van Alen T."/>
            <person name="Hackstein J.H."/>
            <person name="Baker S.E."/>
            <person name="Grigoriev I.V."/>
            <person name="O'Malley M.A."/>
        </authorList>
    </citation>
    <scope>NUCLEOTIDE SEQUENCE [LARGE SCALE GENOMIC DNA]</scope>
    <source>
        <strain evidence="2 3">S4</strain>
    </source>
</reference>
<evidence type="ECO:0000313" key="2">
    <source>
        <dbReference type="EMBL" id="ORX80085.1"/>
    </source>
</evidence>